<organism evidence="2 3">
    <name type="scientific">Rhodococcus erythropolis (strain PR4 / NBRC 100887)</name>
    <dbReference type="NCBI Taxonomy" id="234621"/>
    <lineage>
        <taxon>Bacteria</taxon>
        <taxon>Bacillati</taxon>
        <taxon>Actinomycetota</taxon>
        <taxon>Actinomycetes</taxon>
        <taxon>Mycobacteriales</taxon>
        <taxon>Nocardiaceae</taxon>
        <taxon>Rhodococcus</taxon>
        <taxon>Rhodococcus erythropolis group</taxon>
    </lineage>
</organism>
<dbReference type="Pfam" id="PF14019">
    <property type="entry name" value="DUF4235"/>
    <property type="match status" value="1"/>
</dbReference>
<keyword evidence="1" id="KW-0812">Transmembrane</keyword>
<feature type="transmembrane region" description="Helical" evidence="1">
    <location>
        <begin position="50"/>
        <end position="71"/>
    </location>
</feature>
<dbReference type="InterPro" id="IPR025329">
    <property type="entry name" value="DUF4235"/>
</dbReference>
<evidence type="ECO:0000313" key="2">
    <source>
        <dbReference type="EMBL" id="BAH31912.1"/>
    </source>
</evidence>
<dbReference type="AlphaFoldDB" id="C0ZST9"/>
<keyword evidence="1" id="KW-0472">Membrane</keyword>
<evidence type="ECO:0008006" key="4">
    <source>
        <dbReference type="Google" id="ProtNLM"/>
    </source>
</evidence>
<dbReference type="eggNOG" id="ENOG50330B5">
    <property type="taxonomic scope" value="Bacteria"/>
</dbReference>
<sequence length="132" mass="14257">MEHNVRQSTSRRAGAMFRQFACGVVRVGQPAQAVRIEPWRIRAMSAVSKAMYKPLSLATSVLGGILAGAVFQQVWKRIGDDKNAPEPKDLSRSSKEVLIAAALQGAIFAVVRAAVDRAGAKGYQALAHEDPR</sequence>
<evidence type="ECO:0000256" key="1">
    <source>
        <dbReference type="SAM" id="Phobius"/>
    </source>
</evidence>
<reference evidence="3" key="1">
    <citation type="submission" date="2005-03" db="EMBL/GenBank/DDBJ databases">
        <title>Comparison of the complete genome sequences of Rhodococcus erythropolis PR4 and Rhodococcus opacus B4.</title>
        <authorList>
            <person name="Takarada H."/>
            <person name="Sekine M."/>
            <person name="Hosoyama A."/>
            <person name="Yamada R."/>
            <person name="Fujisawa T."/>
            <person name="Omata S."/>
            <person name="Shimizu A."/>
            <person name="Tsukatani N."/>
            <person name="Tanikawa S."/>
            <person name="Fujita N."/>
            <person name="Harayama S."/>
        </authorList>
    </citation>
    <scope>NUCLEOTIDE SEQUENCE [LARGE SCALE GENOMIC DNA]</scope>
    <source>
        <strain evidence="3">PR4 / NBRC 100887</strain>
    </source>
</reference>
<feature type="transmembrane region" description="Helical" evidence="1">
    <location>
        <begin position="97"/>
        <end position="115"/>
    </location>
</feature>
<name>C0ZST9_RHOE4</name>
<accession>C0ZST9</accession>
<dbReference type="KEGG" id="rer:RER_12040"/>
<dbReference type="EMBL" id="AP008957">
    <property type="protein sequence ID" value="BAH31912.1"/>
    <property type="molecule type" value="Genomic_DNA"/>
</dbReference>
<evidence type="ECO:0000313" key="3">
    <source>
        <dbReference type="Proteomes" id="UP000002204"/>
    </source>
</evidence>
<gene>
    <name evidence="2" type="ordered locus">RER_12040</name>
</gene>
<keyword evidence="1" id="KW-1133">Transmembrane helix</keyword>
<protein>
    <recommendedName>
        <fullName evidence="4">DUF4235 domain-containing protein</fullName>
    </recommendedName>
</protein>
<dbReference type="HOGENOM" id="CLU_157972_1_0_11"/>
<reference evidence="2 3" key="2">
    <citation type="journal article" date="2006" name="Environ. Microbiol.">
        <title>Sequence analysis of three plasmids harboured in Rhodococcus erythropolis strain PR4.</title>
        <authorList>
            <person name="Sekine M."/>
            <person name="Tanikawa S."/>
            <person name="Omata S."/>
            <person name="Saito M."/>
            <person name="Fujisawa T."/>
            <person name="Tsukatani N."/>
            <person name="Tajima T."/>
            <person name="Sekigawa T."/>
            <person name="Kosugi H."/>
            <person name="Matsuo Y."/>
            <person name="Nishiko R."/>
            <person name="Imamura K."/>
            <person name="Ito M."/>
            <person name="Narita H."/>
            <person name="Tago S."/>
            <person name="Fujita N."/>
            <person name="Harayama S."/>
        </authorList>
    </citation>
    <scope>NUCLEOTIDE SEQUENCE [LARGE SCALE GENOMIC DNA]</scope>
    <source>
        <strain evidence="3">PR4 / NBRC 100887</strain>
    </source>
</reference>
<proteinExistence type="predicted"/>
<dbReference type="Proteomes" id="UP000002204">
    <property type="component" value="Chromosome"/>
</dbReference>